<protein>
    <submittedName>
        <fullName evidence="2">DoxX family protein</fullName>
    </submittedName>
</protein>
<feature type="transmembrane region" description="Helical" evidence="1">
    <location>
        <begin position="114"/>
        <end position="133"/>
    </location>
</feature>
<dbReference type="PANTHER" id="PTHR36974">
    <property type="entry name" value="MEMBRANE PROTEIN-RELATED"/>
    <property type="match status" value="1"/>
</dbReference>
<feature type="transmembrane region" description="Helical" evidence="1">
    <location>
        <begin position="47"/>
        <end position="67"/>
    </location>
</feature>
<evidence type="ECO:0000256" key="1">
    <source>
        <dbReference type="SAM" id="Phobius"/>
    </source>
</evidence>
<keyword evidence="1" id="KW-1133">Transmembrane helix</keyword>
<sequence>MIEAARSDERHTGLRIGLSLFYGAAGLLHLAWPAPFLTITPGWVPDPAMVIALTGVCELLGAIGLWLRGAKRPAAIGLALYAVCVYPANIKHAIDSLTAIDAGVLPWLYHLPRLALQPVLVWLPLYATGILRWPRRKR</sequence>
<feature type="transmembrane region" description="Helical" evidence="1">
    <location>
        <begin position="74"/>
        <end position="94"/>
    </location>
</feature>
<accession>A0A9X1SYU9</accession>
<keyword evidence="1" id="KW-0812">Transmembrane</keyword>
<keyword evidence="1" id="KW-0472">Membrane</keyword>
<organism evidence="2 3">
    <name type="scientific">Rhizobium quercicola</name>
    <dbReference type="NCBI Taxonomy" id="2901226"/>
    <lineage>
        <taxon>Bacteria</taxon>
        <taxon>Pseudomonadati</taxon>
        <taxon>Pseudomonadota</taxon>
        <taxon>Alphaproteobacteria</taxon>
        <taxon>Hyphomicrobiales</taxon>
        <taxon>Rhizobiaceae</taxon>
        <taxon>Rhizobium/Agrobacterium group</taxon>
        <taxon>Rhizobium</taxon>
    </lineage>
</organism>
<dbReference type="RefSeq" id="WP_231811376.1">
    <property type="nucleotide sequence ID" value="NZ_JAJOZR010000001.1"/>
</dbReference>
<proteinExistence type="predicted"/>
<dbReference type="PANTHER" id="PTHR36974:SF1">
    <property type="entry name" value="DOXX FAMILY MEMBRANE PROTEIN"/>
    <property type="match status" value="1"/>
</dbReference>
<reference evidence="2" key="1">
    <citation type="submission" date="2021-12" db="EMBL/GenBank/DDBJ databases">
        <authorList>
            <person name="Li Y."/>
        </authorList>
    </citation>
    <scope>NUCLEOTIDE SEQUENCE</scope>
    <source>
        <strain evidence="2">DKSPLA3</strain>
    </source>
</reference>
<dbReference type="Proteomes" id="UP001139089">
    <property type="component" value="Unassembled WGS sequence"/>
</dbReference>
<evidence type="ECO:0000313" key="2">
    <source>
        <dbReference type="EMBL" id="MCD7107636.1"/>
    </source>
</evidence>
<feature type="transmembrane region" description="Helical" evidence="1">
    <location>
        <begin position="12"/>
        <end position="32"/>
    </location>
</feature>
<gene>
    <name evidence="2" type="ORF">LRX75_01160</name>
</gene>
<dbReference type="AlphaFoldDB" id="A0A9X1SYU9"/>
<name>A0A9X1SYU9_9HYPH</name>
<keyword evidence="3" id="KW-1185">Reference proteome</keyword>
<evidence type="ECO:0000313" key="3">
    <source>
        <dbReference type="Proteomes" id="UP001139089"/>
    </source>
</evidence>
<comment type="caution">
    <text evidence="2">The sequence shown here is derived from an EMBL/GenBank/DDBJ whole genome shotgun (WGS) entry which is preliminary data.</text>
</comment>
<dbReference type="EMBL" id="JAJOZR010000001">
    <property type="protein sequence ID" value="MCD7107636.1"/>
    <property type="molecule type" value="Genomic_DNA"/>
</dbReference>